<evidence type="ECO:0000256" key="1">
    <source>
        <dbReference type="ARBA" id="ARBA00004141"/>
    </source>
</evidence>
<keyword evidence="5" id="KW-0256">Endoplasmic reticulum</keyword>
<comment type="subcellular location">
    <subcellularLocation>
        <location evidence="5">Endoplasmic reticulum membrane</location>
        <topology evidence="5">Multi-pass membrane protein</topology>
    </subcellularLocation>
    <subcellularLocation>
        <location evidence="1">Membrane</location>
        <topology evidence="1">Multi-pass membrane protein</topology>
    </subcellularLocation>
</comment>
<reference evidence="6" key="1">
    <citation type="journal article" date="2020" name="Microb. Genom.">
        <title>Genetic diversity of clinical and environmental Mucorales isolates obtained from an investigation of mucormycosis cases among solid organ transplant recipients.</title>
        <authorList>
            <person name="Nguyen M.H."/>
            <person name="Kaul D."/>
            <person name="Muto C."/>
            <person name="Cheng S.J."/>
            <person name="Richter R.A."/>
            <person name="Bruno V.M."/>
            <person name="Liu G."/>
            <person name="Beyhan S."/>
            <person name="Sundermann A.J."/>
            <person name="Mounaud S."/>
            <person name="Pasculle A.W."/>
            <person name="Nierman W.C."/>
            <person name="Driscoll E."/>
            <person name="Cumbie R."/>
            <person name="Clancy C.J."/>
            <person name="Dupont C.L."/>
        </authorList>
    </citation>
    <scope>NUCLEOTIDE SEQUENCE</scope>
    <source>
        <strain evidence="6">GL11</strain>
    </source>
</reference>
<proteinExistence type="inferred from homology"/>
<evidence type="ECO:0000256" key="2">
    <source>
        <dbReference type="ARBA" id="ARBA00022692"/>
    </source>
</evidence>
<keyword evidence="4 5" id="KW-0472">Membrane</keyword>
<gene>
    <name evidence="6" type="ORF">G6F64_008616</name>
</gene>
<comment type="catalytic activity">
    <reaction evidence="5">
        <text>[protein]-C-terminal S-[(2E,6E)-farnesyl]-L-cysteine + S-adenosyl-L-methionine = [protein]-C-terminal S-[(2E,6E)-farnesyl]-L-cysteine methyl ester + S-adenosyl-L-homocysteine</text>
        <dbReference type="Rhea" id="RHEA:21672"/>
        <dbReference type="Rhea" id="RHEA-COMP:12125"/>
        <dbReference type="Rhea" id="RHEA-COMP:12126"/>
        <dbReference type="ChEBI" id="CHEBI:57856"/>
        <dbReference type="ChEBI" id="CHEBI:59789"/>
        <dbReference type="ChEBI" id="CHEBI:90510"/>
        <dbReference type="ChEBI" id="CHEBI:90511"/>
        <dbReference type="EC" id="2.1.1.100"/>
    </reaction>
</comment>
<comment type="caution">
    <text evidence="6">The sequence shown here is derived from an EMBL/GenBank/DDBJ whole genome shotgun (WGS) entry which is preliminary data.</text>
</comment>
<dbReference type="GO" id="GO:0004671">
    <property type="term" value="F:protein C-terminal S-isoprenylcysteine carboxyl O-methyltransferase activity"/>
    <property type="evidence" value="ECO:0007669"/>
    <property type="project" value="UniProtKB-EC"/>
</dbReference>
<evidence type="ECO:0000256" key="4">
    <source>
        <dbReference type="ARBA" id="ARBA00023136"/>
    </source>
</evidence>
<keyword evidence="3 5" id="KW-1133">Transmembrane helix</keyword>
<dbReference type="EMBL" id="JAANQT010001440">
    <property type="protein sequence ID" value="KAG1305149.1"/>
    <property type="molecule type" value="Genomic_DNA"/>
</dbReference>
<evidence type="ECO:0000313" key="6">
    <source>
        <dbReference type="EMBL" id="KAG1305149.1"/>
    </source>
</evidence>
<feature type="transmembrane region" description="Helical" evidence="5">
    <location>
        <begin position="130"/>
        <end position="159"/>
    </location>
</feature>
<sequence>MSLILLILAYTLLASLFYVEYHYESRRTTTTLETAGDDRGTTRLLFIVYFLVIVFSLLFVVLFDAEDTTTTSAYISWVGLPLMLMAIILLRWTTLTNPFYLRSMSTTDDHYICTDGPYKTIRHPGYCAFLIAWTGFAIIFGNWISFLLIFMPILCVYLLRIQAEEQMMLDRFGVDYQQYMYETYRIIPFIF</sequence>
<keyword evidence="2 5" id="KW-0812">Transmembrane</keyword>
<name>A0A9P6X539_RHIOR</name>
<evidence type="ECO:0000313" key="7">
    <source>
        <dbReference type="Proteomes" id="UP000716291"/>
    </source>
</evidence>
<keyword evidence="5" id="KW-0808">Transferase</keyword>
<feature type="transmembrane region" description="Helical" evidence="5">
    <location>
        <begin position="43"/>
        <end position="62"/>
    </location>
</feature>
<dbReference type="Proteomes" id="UP000716291">
    <property type="component" value="Unassembled WGS sequence"/>
</dbReference>
<keyword evidence="7" id="KW-1185">Reference proteome</keyword>
<dbReference type="GO" id="GO:0005789">
    <property type="term" value="C:endoplasmic reticulum membrane"/>
    <property type="evidence" value="ECO:0007669"/>
    <property type="project" value="UniProtKB-SubCell"/>
</dbReference>
<evidence type="ECO:0000256" key="5">
    <source>
        <dbReference type="RuleBase" id="RU362022"/>
    </source>
</evidence>
<keyword evidence="5" id="KW-0489">Methyltransferase</keyword>
<dbReference type="Pfam" id="PF04140">
    <property type="entry name" value="ICMT"/>
    <property type="match status" value="1"/>
</dbReference>
<feature type="transmembrane region" description="Helical" evidence="5">
    <location>
        <begin position="74"/>
        <end position="94"/>
    </location>
</feature>
<comment type="similarity">
    <text evidence="5">Belongs to the class VI-like SAM-binding methyltransferase superfamily. Isoprenylcysteine carboxyl methyltransferase family.</text>
</comment>
<dbReference type="OrthoDB" id="422086at2759"/>
<dbReference type="GO" id="GO:0032259">
    <property type="term" value="P:methylation"/>
    <property type="evidence" value="ECO:0007669"/>
    <property type="project" value="UniProtKB-KW"/>
</dbReference>
<evidence type="ECO:0000256" key="3">
    <source>
        <dbReference type="ARBA" id="ARBA00022989"/>
    </source>
</evidence>
<comment type="caution">
    <text evidence="5">Lacks conserved residue(s) required for the propagation of feature annotation.</text>
</comment>
<dbReference type="EC" id="2.1.1.100" evidence="5"/>
<dbReference type="InterPro" id="IPR007269">
    <property type="entry name" value="ICMT_MeTrfase"/>
</dbReference>
<keyword evidence="5" id="KW-0949">S-adenosyl-L-methionine</keyword>
<protein>
    <recommendedName>
        <fullName evidence="5">Protein-S-isoprenylcysteine O-methyltransferase</fullName>
        <ecNumber evidence="5">2.1.1.100</ecNumber>
    </recommendedName>
</protein>
<dbReference type="PANTHER" id="PTHR43847">
    <property type="entry name" value="BLL3993 PROTEIN"/>
    <property type="match status" value="1"/>
</dbReference>
<dbReference type="InterPro" id="IPR052527">
    <property type="entry name" value="Metal_cation-efflux_comp"/>
</dbReference>
<dbReference type="PANTHER" id="PTHR43847:SF1">
    <property type="entry name" value="BLL3993 PROTEIN"/>
    <property type="match status" value="1"/>
</dbReference>
<dbReference type="AlphaFoldDB" id="A0A9P6X539"/>
<accession>A0A9P6X539</accession>
<dbReference type="Gene3D" id="1.20.120.1630">
    <property type="match status" value="1"/>
</dbReference>
<organism evidence="6 7">
    <name type="scientific">Rhizopus oryzae</name>
    <name type="common">Mucormycosis agent</name>
    <name type="synonym">Rhizopus arrhizus var. delemar</name>
    <dbReference type="NCBI Taxonomy" id="64495"/>
    <lineage>
        <taxon>Eukaryota</taxon>
        <taxon>Fungi</taxon>
        <taxon>Fungi incertae sedis</taxon>
        <taxon>Mucoromycota</taxon>
        <taxon>Mucoromycotina</taxon>
        <taxon>Mucoromycetes</taxon>
        <taxon>Mucorales</taxon>
        <taxon>Mucorineae</taxon>
        <taxon>Rhizopodaceae</taxon>
        <taxon>Rhizopus</taxon>
    </lineage>
</organism>